<evidence type="ECO:0008006" key="3">
    <source>
        <dbReference type="Google" id="ProtNLM"/>
    </source>
</evidence>
<evidence type="ECO:0000313" key="2">
    <source>
        <dbReference type="Proteomes" id="UP000198937"/>
    </source>
</evidence>
<keyword evidence="2" id="KW-1185">Reference proteome</keyword>
<sequence length="168" mass="18516">MTSDFHGSVEVMTAAYEELPFSEFLHRPAAAADRLQSVRALRLRRRDASDLALTHADQLERDAVVIDFTSRLLAGLVRSESHEVVRRVLGEALPWVAFLPAEDVDQLLNELIAVAQGAASLETLNPVAVLLTQWRHTAEVYADPTLLELVTRESDGDLGPVPVPEGRQ</sequence>
<dbReference type="AlphaFoldDB" id="A0A1C6VDH5"/>
<dbReference type="EMBL" id="FMIA01000002">
    <property type="protein sequence ID" value="SCL64421.1"/>
    <property type="molecule type" value="Genomic_DNA"/>
</dbReference>
<reference evidence="1 2" key="1">
    <citation type="submission" date="2016-06" db="EMBL/GenBank/DDBJ databases">
        <authorList>
            <person name="Kjaerup R.B."/>
            <person name="Dalgaard T.S."/>
            <person name="Juul-Madsen H.R."/>
        </authorList>
    </citation>
    <scope>NUCLEOTIDE SEQUENCE [LARGE SCALE GENOMIC DNA]</scope>
    <source>
        <strain evidence="1 2">DSM 45577</strain>
    </source>
</reference>
<name>A0A1C6VDH5_9ACTN</name>
<accession>A0A1C6VDH5</accession>
<proteinExistence type="predicted"/>
<dbReference type="Proteomes" id="UP000198937">
    <property type="component" value="Unassembled WGS sequence"/>
</dbReference>
<protein>
    <recommendedName>
        <fullName evidence="3">Prevent-host-death family protein</fullName>
    </recommendedName>
</protein>
<evidence type="ECO:0000313" key="1">
    <source>
        <dbReference type="EMBL" id="SCL64421.1"/>
    </source>
</evidence>
<dbReference type="STRING" id="683228.GA0070617_5469"/>
<organism evidence="1 2">
    <name type="scientific">Micromonospora yangpuensis</name>
    <dbReference type="NCBI Taxonomy" id="683228"/>
    <lineage>
        <taxon>Bacteria</taxon>
        <taxon>Bacillati</taxon>
        <taxon>Actinomycetota</taxon>
        <taxon>Actinomycetes</taxon>
        <taxon>Micromonosporales</taxon>
        <taxon>Micromonosporaceae</taxon>
        <taxon>Micromonospora</taxon>
    </lineage>
</organism>
<gene>
    <name evidence="1" type="ORF">GA0070617_5469</name>
</gene>